<dbReference type="Proteomes" id="UP000516428">
    <property type="component" value="Chromosome"/>
</dbReference>
<feature type="region of interest" description="Disordered" evidence="1">
    <location>
        <begin position="1"/>
        <end position="21"/>
    </location>
</feature>
<reference evidence="2 3" key="1">
    <citation type="submission" date="2020-09" db="EMBL/GenBank/DDBJ databases">
        <title>A novel species.</title>
        <authorList>
            <person name="Gao J."/>
        </authorList>
    </citation>
    <scope>NUCLEOTIDE SEQUENCE [LARGE SCALE GENOMIC DNA]</scope>
    <source>
        <strain evidence="2 3">CRXT-Y-14</strain>
    </source>
</reference>
<evidence type="ECO:0000256" key="1">
    <source>
        <dbReference type="SAM" id="MobiDB-lite"/>
    </source>
</evidence>
<gene>
    <name evidence="2" type="ORF">IAG42_08145</name>
</gene>
<accession>A0A7H1BIN8</accession>
<organism evidence="2 3">
    <name type="scientific">Streptomyces xanthii</name>
    <dbReference type="NCBI Taxonomy" id="2768069"/>
    <lineage>
        <taxon>Bacteria</taxon>
        <taxon>Bacillati</taxon>
        <taxon>Actinomycetota</taxon>
        <taxon>Actinomycetes</taxon>
        <taxon>Kitasatosporales</taxon>
        <taxon>Streptomycetaceae</taxon>
        <taxon>Streptomyces</taxon>
    </lineage>
</organism>
<proteinExistence type="predicted"/>
<dbReference type="EMBL" id="CP061281">
    <property type="protein sequence ID" value="QNS08593.1"/>
    <property type="molecule type" value="Genomic_DNA"/>
</dbReference>
<evidence type="ECO:0000313" key="2">
    <source>
        <dbReference type="EMBL" id="QNS08593.1"/>
    </source>
</evidence>
<name>A0A7H1BIN8_9ACTN</name>
<dbReference type="KEGG" id="sxn:IAG42_08145"/>
<evidence type="ECO:0000313" key="3">
    <source>
        <dbReference type="Proteomes" id="UP000516428"/>
    </source>
</evidence>
<dbReference type="AlphaFoldDB" id="A0A7H1BIN8"/>
<keyword evidence="3" id="KW-1185">Reference proteome</keyword>
<sequence length="169" mass="17697">MSKGAGEALEAITGSDRFEPTNKKTTVAAAAAELSGTVLSTARAKGDICRIYPPDDSPVDELRVTWWTWDTAPDGPPASKYTLFPMGEQAGGATDGAFVSFACRAEGEPASGAAHVTVDVENPDMIHESDGDPKRLKRAYVTVAHSFSLALAKRLRCADDGGLKATSGP</sequence>
<protein>
    <submittedName>
        <fullName evidence="2">Uncharacterized protein</fullName>
    </submittedName>
</protein>